<dbReference type="AlphaFoldDB" id="C5J6G8"/>
<dbReference type="Pfam" id="PF13614">
    <property type="entry name" value="AAA_31"/>
    <property type="match status" value="1"/>
</dbReference>
<dbReference type="CDD" id="cd02042">
    <property type="entry name" value="ParAB_family"/>
    <property type="match status" value="1"/>
</dbReference>
<dbReference type="KEGG" id="mco:MCJ_003710"/>
<dbReference type="PANTHER" id="PTHR13696:SF52">
    <property type="entry name" value="PARA FAMILY PROTEIN CT_582"/>
    <property type="match status" value="1"/>
</dbReference>
<dbReference type="InterPro" id="IPR025669">
    <property type="entry name" value="AAA_dom"/>
</dbReference>
<dbReference type="SUPFAM" id="SSF52540">
    <property type="entry name" value="P-loop containing nucleoside triphosphate hydrolases"/>
    <property type="match status" value="1"/>
</dbReference>
<feature type="domain" description="AAA" evidence="1">
    <location>
        <begin position="1"/>
        <end position="180"/>
    </location>
</feature>
<dbReference type="InterPro" id="IPR027417">
    <property type="entry name" value="P-loop_NTPase"/>
</dbReference>
<dbReference type="Gene3D" id="3.40.50.300">
    <property type="entry name" value="P-loop containing nucleotide triphosphate hydrolases"/>
    <property type="match status" value="1"/>
</dbReference>
<dbReference type="EMBL" id="FM864216">
    <property type="protein sequence ID" value="CAT05060.1"/>
    <property type="molecule type" value="Genomic_DNA"/>
</dbReference>
<evidence type="ECO:0000313" key="3">
    <source>
        <dbReference type="Proteomes" id="UP000001491"/>
    </source>
</evidence>
<dbReference type="HOGENOM" id="CLU_037612_1_4_14"/>
<gene>
    <name evidence="2" type="primary">parA</name>
    <name evidence="2" type="ordered locus">MCJ_003710</name>
</gene>
<protein>
    <submittedName>
        <fullName evidence="2">ParA/Soj</fullName>
    </submittedName>
</protein>
<reference evidence="3" key="1">
    <citation type="journal article" date="2009" name="BMC Bioinformatics">
        <title>The Mycoplasma conjunctivae genome sequencing, annotation and analysis.</title>
        <authorList>
            <person name="Calderon-Copete S.P."/>
            <person name="Wigger G."/>
            <person name="Wunderlin C."/>
            <person name="Schmidheini T."/>
            <person name="Frey J."/>
            <person name="Quail M.A."/>
            <person name="Falquet L."/>
        </authorList>
    </citation>
    <scope>NUCLEOTIDE SEQUENCE [LARGE SCALE GENOMIC DNA]</scope>
    <source>
        <strain evidence="3">ATCC 25834 / NCTC 10147 / HRC/581</strain>
    </source>
</reference>
<organism evidence="2 3">
    <name type="scientific">Mesomycoplasma conjunctivae (strain ATCC 25834 / NCTC 10147 / HRC/581)</name>
    <name type="common">Mycoplasma conjunctivae</name>
    <dbReference type="NCBI Taxonomy" id="572263"/>
    <lineage>
        <taxon>Bacteria</taxon>
        <taxon>Bacillati</taxon>
        <taxon>Mycoplasmatota</taxon>
        <taxon>Mycoplasmoidales</taxon>
        <taxon>Metamycoplasmataceae</taxon>
        <taxon>Mesomycoplasma</taxon>
    </lineage>
</organism>
<name>C5J6G8_MESCH</name>
<sequence length="258" mass="28983">MKTIAFANNKGGVLKTSLTTNYVAVLSKKGKKILIIDSDNQNSVLSSFGKQNTAEKIGLYNLVFENANISDAITNVYENIDVIPSGKKWNTHDSEMVQRIINQDPFKRLSEIINEIKKLHQYDYILFDTEPAKSSNTFSVLLASDEVIIPFTLEFYGIRGMVEMNDYIEKAKKGNPKLKIKAMVGTKTNARSKVEKMIREQAKKLPEPGLCLISIPNSISGINSISLKKLPVYLTSKNKLSQAYENLVNLLEFNIKDK</sequence>
<accession>C5J6G8</accession>
<dbReference type="Proteomes" id="UP000001491">
    <property type="component" value="Chromosome"/>
</dbReference>
<proteinExistence type="predicted"/>
<dbReference type="PANTHER" id="PTHR13696">
    <property type="entry name" value="P-LOOP CONTAINING NUCLEOSIDE TRIPHOSPHATE HYDROLASE"/>
    <property type="match status" value="1"/>
</dbReference>
<evidence type="ECO:0000313" key="2">
    <source>
        <dbReference type="EMBL" id="CAT05060.1"/>
    </source>
</evidence>
<dbReference type="eggNOG" id="COG1192">
    <property type="taxonomic scope" value="Bacteria"/>
</dbReference>
<keyword evidence="3" id="KW-1185">Reference proteome</keyword>
<dbReference type="InterPro" id="IPR050678">
    <property type="entry name" value="DNA_Partitioning_ATPase"/>
</dbReference>
<evidence type="ECO:0000259" key="1">
    <source>
        <dbReference type="Pfam" id="PF13614"/>
    </source>
</evidence>